<dbReference type="Proteomes" id="UP000663828">
    <property type="component" value="Unassembled WGS sequence"/>
</dbReference>
<reference evidence="2" key="1">
    <citation type="submission" date="2021-02" db="EMBL/GenBank/DDBJ databases">
        <authorList>
            <person name="Nowell W R."/>
        </authorList>
    </citation>
    <scope>NUCLEOTIDE SEQUENCE</scope>
</reference>
<feature type="transmembrane region" description="Helical" evidence="1">
    <location>
        <begin position="38"/>
        <end position="61"/>
    </location>
</feature>
<protein>
    <submittedName>
        <fullName evidence="2">Uncharacterized protein</fullName>
    </submittedName>
</protein>
<keyword evidence="3" id="KW-1185">Reference proteome</keyword>
<evidence type="ECO:0000313" key="3">
    <source>
        <dbReference type="Proteomes" id="UP000663828"/>
    </source>
</evidence>
<keyword evidence="1" id="KW-0472">Membrane</keyword>
<keyword evidence="1" id="KW-0812">Transmembrane</keyword>
<gene>
    <name evidence="2" type="ORF">XAT740_LOCUS43929</name>
</gene>
<dbReference type="AlphaFoldDB" id="A0A815Y026"/>
<sequence length="123" mass="14181">MSKAIHQVLLMDPPNDDQLTRLNTEKNQKVKFCYTDQFIRILLGTIALLFIVVIILTIIFMSRCSCNSTSKRIEQSFSSPANEYVTIDEQPSLLIREKTIQPIMYQFPRATYVENDFVVASDD</sequence>
<evidence type="ECO:0000256" key="1">
    <source>
        <dbReference type="SAM" id="Phobius"/>
    </source>
</evidence>
<dbReference type="EMBL" id="CAJNOR010005496">
    <property type="protein sequence ID" value="CAF1564737.1"/>
    <property type="molecule type" value="Genomic_DNA"/>
</dbReference>
<proteinExistence type="predicted"/>
<comment type="caution">
    <text evidence="2">The sequence shown here is derived from an EMBL/GenBank/DDBJ whole genome shotgun (WGS) entry which is preliminary data.</text>
</comment>
<name>A0A815Y026_ADIRI</name>
<accession>A0A815Y026</accession>
<organism evidence="2 3">
    <name type="scientific">Adineta ricciae</name>
    <name type="common">Rotifer</name>
    <dbReference type="NCBI Taxonomy" id="249248"/>
    <lineage>
        <taxon>Eukaryota</taxon>
        <taxon>Metazoa</taxon>
        <taxon>Spiralia</taxon>
        <taxon>Gnathifera</taxon>
        <taxon>Rotifera</taxon>
        <taxon>Eurotatoria</taxon>
        <taxon>Bdelloidea</taxon>
        <taxon>Adinetida</taxon>
        <taxon>Adinetidae</taxon>
        <taxon>Adineta</taxon>
    </lineage>
</organism>
<keyword evidence="1" id="KW-1133">Transmembrane helix</keyword>
<evidence type="ECO:0000313" key="2">
    <source>
        <dbReference type="EMBL" id="CAF1564737.1"/>
    </source>
</evidence>